<dbReference type="AlphaFoldDB" id="A0A7G2CEF8"/>
<feature type="compositionally biased region" description="Polar residues" evidence="3">
    <location>
        <begin position="121"/>
        <end position="138"/>
    </location>
</feature>
<dbReference type="InterPro" id="IPR026502">
    <property type="entry name" value="SLBP1/SLBP2"/>
</dbReference>
<feature type="compositionally biased region" description="Polar residues" evidence="3">
    <location>
        <begin position="90"/>
        <end position="100"/>
    </location>
</feature>
<reference evidence="5 6" key="1">
    <citation type="submission" date="2020-08" db="EMBL/GenBank/DDBJ databases">
        <authorList>
            <person name="Newling K."/>
            <person name="Davey J."/>
            <person name="Forrester S."/>
        </authorList>
    </citation>
    <scope>NUCLEOTIDE SEQUENCE [LARGE SCALE GENOMIC DNA]</scope>
    <source>
        <strain evidence="6">Crithidia deanei Carvalho (ATCC PRA-265)</strain>
    </source>
</reference>
<dbReference type="PANTHER" id="PTHR17408">
    <property type="entry name" value="HISTONE RNA HAIRPIN-BINDING PROTEIN"/>
    <property type="match status" value="1"/>
</dbReference>
<dbReference type="GO" id="GO:0071207">
    <property type="term" value="F:histone pre-mRNA stem-loop binding"/>
    <property type="evidence" value="ECO:0007669"/>
    <property type="project" value="TreeGrafter"/>
</dbReference>
<evidence type="ECO:0000256" key="2">
    <source>
        <dbReference type="ARBA" id="ARBA00022884"/>
    </source>
</evidence>
<name>A0A7G2CEF8_9TRYP</name>
<dbReference type="InterPro" id="IPR038294">
    <property type="entry name" value="SLBP_RNA_bind_sf"/>
</dbReference>
<dbReference type="Pfam" id="PF15247">
    <property type="entry name" value="SLBP_RNA_bind"/>
    <property type="match status" value="1"/>
</dbReference>
<organism evidence="5 6">
    <name type="scientific">Angomonas deanei</name>
    <dbReference type="NCBI Taxonomy" id="59799"/>
    <lineage>
        <taxon>Eukaryota</taxon>
        <taxon>Discoba</taxon>
        <taxon>Euglenozoa</taxon>
        <taxon>Kinetoplastea</taxon>
        <taxon>Metakinetoplastina</taxon>
        <taxon>Trypanosomatida</taxon>
        <taxon>Trypanosomatidae</taxon>
        <taxon>Strigomonadinae</taxon>
        <taxon>Angomonas</taxon>
    </lineage>
</organism>
<dbReference type="GO" id="GO:0006398">
    <property type="term" value="P:mRNA 3'-end processing by stem-loop binding and cleavage"/>
    <property type="evidence" value="ECO:0007669"/>
    <property type="project" value="TreeGrafter"/>
</dbReference>
<dbReference type="GO" id="GO:0003729">
    <property type="term" value="F:mRNA binding"/>
    <property type="evidence" value="ECO:0007669"/>
    <property type="project" value="InterPro"/>
</dbReference>
<keyword evidence="2" id="KW-0694">RNA-binding</keyword>
<dbReference type="PANTHER" id="PTHR17408:SF0">
    <property type="entry name" value="HISTONE RNA HAIRPIN-BINDING PROTEIN"/>
    <property type="match status" value="1"/>
</dbReference>
<dbReference type="GO" id="GO:0005737">
    <property type="term" value="C:cytoplasm"/>
    <property type="evidence" value="ECO:0007669"/>
    <property type="project" value="TreeGrafter"/>
</dbReference>
<evidence type="ECO:0000313" key="5">
    <source>
        <dbReference type="EMBL" id="CAD2217377.1"/>
    </source>
</evidence>
<sequence length="552" mass="60412">MTSSEPLDDKHFDANEENELKAISAGIRTEQSVLAPPTPLQQRDQNGAGQPFKPVVVNPVVSGKRSALREERRQGETPIAHNNIPLPTSGRGSAVSTTIHNPYLPGPSITVANTEERFPSSRPQLHSNQHGPNGYSQANPNYYYNPAGDMHGKNFAGDAGGAYSDPMPRQPMPGTWWNSNSNNNNNMGAYPTQTIRASTPPYTAKNALLDVQQNEMHLHYDNVPYTPDPSLGGMTPESFERRVEQRQKQIAYGKATEGYKKYLEFLPDKSKREFRNEMHPITPRADYDCSKRTFDKYLNTWRRRLHYWDSYSSQAMHPQYRLRGTHTLGDLGLAKVTAPCVSPPAAMRRNTPTGMPPKMQSIAGAMLGTGHTEEDNGTPLTGTRRLSPSVVFDGSSPFCASGSAMRHSSLCTPSRAGPDGPEVGSNFFNSTSTINSPYIRPGSGFHATNSANAYINNNNSGNGYGVPPPRCGLTPHSKTPSAGPALPPNYSLLFSPPNRGSPFNRFSRTASSPYNSEEFNYNCFGNSNSGPSSLRPSTTIQSTVHCKMPNNE</sequence>
<feature type="domain" description="Histone RNA hairpin-binding protein RNA-binding" evidence="4">
    <location>
        <begin position="240"/>
        <end position="309"/>
    </location>
</feature>
<evidence type="ECO:0000256" key="1">
    <source>
        <dbReference type="ARBA" id="ARBA00006151"/>
    </source>
</evidence>
<accession>A0A7G2CEF8</accession>
<feature type="compositionally biased region" description="Basic and acidic residues" evidence="3">
    <location>
        <begin position="7"/>
        <end position="20"/>
    </location>
</feature>
<evidence type="ECO:0000259" key="4">
    <source>
        <dbReference type="Pfam" id="PF15247"/>
    </source>
</evidence>
<dbReference type="VEuPathDB" id="TriTrypDB:ADEAN_000485500"/>
<comment type="similarity">
    <text evidence="1">Belongs to the SLBP family.</text>
</comment>
<evidence type="ECO:0000313" key="6">
    <source>
        <dbReference type="Proteomes" id="UP000515908"/>
    </source>
</evidence>
<dbReference type="EMBL" id="LR877152">
    <property type="protein sequence ID" value="CAD2217377.1"/>
    <property type="molecule type" value="Genomic_DNA"/>
</dbReference>
<dbReference type="Proteomes" id="UP000515908">
    <property type="component" value="Chromosome 08"/>
</dbReference>
<proteinExistence type="inferred from homology"/>
<keyword evidence="6" id="KW-1185">Reference proteome</keyword>
<dbReference type="InterPro" id="IPR029344">
    <property type="entry name" value="SLBP_RNA_bind"/>
</dbReference>
<evidence type="ECO:0000256" key="3">
    <source>
        <dbReference type="SAM" id="MobiDB-lite"/>
    </source>
</evidence>
<dbReference type="Gene3D" id="1.10.8.1120">
    <property type="entry name" value="Histone RNA hairpin-binding protein RNA-binding domain"/>
    <property type="match status" value="1"/>
</dbReference>
<feature type="region of interest" description="Disordered" evidence="3">
    <location>
        <begin position="1"/>
        <end position="138"/>
    </location>
</feature>
<gene>
    <name evidence="5" type="ORF">ADEAN_000485500</name>
</gene>
<protein>
    <submittedName>
        <fullName evidence="5">Histone RNA hairpin-binding protein RNA-binding domain containing protein, putative</fullName>
    </submittedName>
</protein>
<dbReference type="GO" id="GO:0051028">
    <property type="term" value="P:mRNA transport"/>
    <property type="evidence" value="ECO:0007669"/>
    <property type="project" value="TreeGrafter"/>
</dbReference>
<dbReference type="GO" id="GO:0071204">
    <property type="term" value="C:histone pre-mRNA 3'end processing complex"/>
    <property type="evidence" value="ECO:0007669"/>
    <property type="project" value="TreeGrafter"/>
</dbReference>